<comment type="caution">
    <text evidence="2">The sequence shown here is derived from an EMBL/GenBank/DDBJ whole genome shotgun (WGS) entry which is preliminary data.</text>
</comment>
<organism evidence="2 3">
    <name type="scientific">Eumeta variegata</name>
    <name type="common">Bagworm moth</name>
    <name type="synonym">Eumeta japonica</name>
    <dbReference type="NCBI Taxonomy" id="151549"/>
    <lineage>
        <taxon>Eukaryota</taxon>
        <taxon>Metazoa</taxon>
        <taxon>Ecdysozoa</taxon>
        <taxon>Arthropoda</taxon>
        <taxon>Hexapoda</taxon>
        <taxon>Insecta</taxon>
        <taxon>Pterygota</taxon>
        <taxon>Neoptera</taxon>
        <taxon>Endopterygota</taxon>
        <taxon>Lepidoptera</taxon>
        <taxon>Glossata</taxon>
        <taxon>Ditrysia</taxon>
        <taxon>Tineoidea</taxon>
        <taxon>Psychidae</taxon>
        <taxon>Oiketicinae</taxon>
        <taxon>Eumeta</taxon>
    </lineage>
</organism>
<protein>
    <submittedName>
        <fullName evidence="2">Uncharacterized protein</fullName>
    </submittedName>
</protein>
<dbReference type="EMBL" id="BGZK01000821">
    <property type="protein sequence ID" value="GBP61738.1"/>
    <property type="molecule type" value="Genomic_DNA"/>
</dbReference>
<keyword evidence="1" id="KW-0732">Signal</keyword>
<feature type="chain" id="PRO_5020041657" evidence="1">
    <location>
        <begin position="21"/>
        <end position="116"/>
    </location>
</feature>
<sequence>MRLLHAYPCALCLVYGLAYGSHETKDCSFRGIGPIQPVRSQTLAEHKGEMTAIAVVFRPVSEYSKDLPLLQQSILPFIRYPFPTQETDNLLVTPLGTRVSMDGDNHSLVARAFVCP</sequence>
<evidence type="ECO:0000313" key="2">
    <source>
        <dbReference type="EMBL" id="GBP61738.1"/>
    </source>
</evidence>
<feature type="signal peptide" evidence="1">
    <location>
        <begin position="1"/>
        <end position="20"/>
    </location>
</feature>
<name>A0A4C1XE81_EUMVA</name>
<proteinExistence type="predicted"/>
<dbReference type="Proteomes" id="UP000299102">
    <property type="component" value="Unassembled WGS sequence"/>
</dbReference>
<evidence type="ECO:0000313" key="3">
    <source>
        <dbReference type="Proteomes" id="UP000299102"/>
    </source>
</evidence>
<reference evidence="2 3" key="1">
    <citation type="journal article" date="2019" name="Commun. Biol.">
        <title>The bagworm genome reveals a unique fibroin gene that provides high tensile strength.</title>
        <authorList>
            <person name="Kono N."/>
            <person name="Nakamura H."/>
            <person name="Ohtoshi R."/>
            <person name="Tomita M."/>
            <person name="Numata K."/>
            <person name="Arakawa K."/>
        </authorList>
    </citation>
    <scope>NUCLEOTIDE SEQUENCE [LARGE SCALE GENOMIC DNA]</scope>
</reference>
<evidence type="ECO:0000256" key="1">
    <source>
        <dbReference type="SAM" id="SignalP"/>
    </source>
</evidence>
<dbReference type="AlphaFoldDB" id="A0A4C1XE81"/>
<gene>
    <name evidence="2" type="ORF">EVAR_31066_1</name>
</gene>
<accession>A0A4C1XE81</accession>
<keyword evidence="3" id="KW-1185">Reference proteome</keyword>